<gene>
    <name evidence="2" type="ordered locus">LILAB_22835</name>
</gene>
<reference evidence="2 3" key="1">
    <citation type="journal article" date="2011" name="J. Bacteriol.">
        <title>Genome sequence of the halotolerant marine bacterium Myxococcus fulvus HW-1.</title>
        <authorList>
            <person name="Li Z.F."/>
            <person name="Li X."/>
            <person name="Liu H."/>
            <person name="Liu X."/>
            <person name="Han K."/>
            <person name="Wu Z.H."/>
            <person name="Hu W."/>
            <person name="Li F.F."/>
            <person name="Li Y.Z."/>
        </authorList>
    </citation>
    <scope>NUCLEOTIDE SEQUENCE [LARGE SCALE GENOMIC DNA]</scope>
    <source>
        <strain evidence="3">ATCC BAA-855 / HW-1</strain>
    </source>
</reference>
<dbReference type="Proteomes" id="UP000000488">
    <property type="component" value="Chromosome"/>
</dbReference>
<dbReference type="SUPFAM" id="SSF54637">
    <property type="entry name" value="Thioesterase/thiol ester dehydrase-isomerase"/>
    <property type="match status" value="1"/>
</dbReference>
<dbReference type="Pfam" id="PF13452">
    <property type="entry name" value="FAS1_DH_region"/>
    <property type="match status" value="1"/>
</dbReference>
<dbReference type="Gene3D" id="3.10.129.10">
    <property type="entry name" value="Hotdog Thioesterase"/>
    <property type="match status" value="1"/>
</dbReference>
<sequence>MTLMALDKQFIGREYGPYRYTLGEEKMREFTLAVGGAKPGAGTPGEPPAHVSPLLHDARAAQAGPHGGLIAFPSFAVVFAIRPFSAALADPALNINLRMVVHGEQDLEFLDVMRPGDVMTTTGRIADLYERARMGFVIVTSESRNQHGALVVKGTWSAIIRG</sequence>
<dbReference type="HOGENOM" id="CLU_116276_0_0_7"/>
<name>F8CLD8_MYXFH</name>
<dbReference type="EMBL" id="CP002830">
    <property type="protein sequence ID" value="AEI66462.1"/>
    <property type="molecule type" value="Genomic_DNA"/>
</dbReference>
<evidence type="ECO:0000313" key="3">
    <source>
        <dbReference type="Proteomes" id="UP000000488"/>
    </source>
</evidence>
<feature type="domain" description="FAS1-like dehydratase" evidence="1">
    <location>
        <begin position="9"/>
        <end position="152"/>
    </location>
</feature>
<evidence type="ECO:0000313" key="2">
    <source>
        <dbReference type="EMBL" id="AEI66462.1"/>
    </source>
</evidence>
<accession>F8CLD8</accession>
<dbReference type="InterPro" id="IPR039569">
    <property type="entry name" value="FAS1-like_DH_region"/>
</dbReference>
<protein>
    <recommendedName>
        <fullName evidence="1">FAS1-like dehydratase domain-containing protein</fullName>
    </recommendedName>
</protein>
<dbReference type="STRING" id="483219.LILAB_22835"/>
<organism evidence="2 3">
    <name type="scientific">Myxococcus fulvus (strain ATCC BAA-855 / HW-1)</name>
    <dbReference type="NCBI Taxonomy" id="483219"/>
    <lineage>
        <taxon>Bacteria</taxon>
        <taxon>Pseudomonadati</taxon>
        <taxon>Myxococcota</taxon>
        <taxon>Myxococcia</taxon>
        <taxon>Myxococcales</taxon>
        <taxon>Cystobacterineae</taxon>
        <taxon>Myxococcaceae</taxon>
        <taxon>Myxococcus</taxon>
    </lineage>
</organism>
<evidence type="ECO:0000259" key="1">
    <source>
        <dbReference type="Pfam" id="PF13452"/>
    </source>
</evidence>
<dbReference type="KEGG" id="mfu:LILAB_22835"/>
<dbReference type="CDD" id="cd03441">
    <property type="entry name" value="R_hydratase_like"/>
    <property type="match status" value="1"/>
</dbReference>
<proteinExistence type="predicted"/>
<dbReference type="AlphaFoldDB" id="F8CLD8"/>
<dbReference type="eggNOG" id="COG2030">
    <property type="taxonomic scope" value="Bacteria"/>
</dbReference>
<dbReference type="InterPro" id="IPR029069">
    <property type="entry name" value="HotDog_dom_sf"/>
</dbReference>